<gene>
    <name evidence="2" type="ORF">JCM16775_0379</name>
</gene>
<evidence type="ECO:0000313" key="2">
    <source>
        <dbReference type="EMBL" id="BBM37689.1"/>
    </source>
</evidence>
<dbReference type="EMBL" id="AP019823">
    <property type="protein sequence ID" value="BBM37689.1"/>
    <property type="molecule type" value="Genomic_DNA"/>
</dbReference>
<keyword evidence="3" id="KW-1185">Reference proteome</keyword>
<dbReference type="Proteomes" id="UP000321892">
    <property type="component" value="Chromosome"/>
</dbReference>
<keyword evidence="1" id="KW-0812">Transmembrane</keyword>
<protein>
    <submittedName>
        <fullName evidence="2">Uncharacterized protein</fullName>
    </submittedName>
</protein>
<dbReference type="OrthoDB" id="82341at2"/>
<evidence type="ECO:0000313" key="3">
    <source>
        <dbReference type="Proteomes" id="UP000321892"/>
    </source>
</evidence>
<feature type="transmembrane region" description="Helical" evidence="1">
    <location>
        <begin position="6"/>
        <end position="28"/>
    </location>
</feature>
<dbReference type="KEGG" id="lhf:JCM16775_0379"/>
<reference evidence="2 3" key="1">
    <citation type="submission" date="2019-07" db="EMBL/GenBank/DDBJ databases">
        <title>Complete Genome Sequence of Leptotrichia hofstadii Strain JCM16775.</title>
        <authorList>
            <person name="Watanabe S."/>
            <person name="Cui L."/>
        </authorList>
    </citation>
    <scope>NUCLEOTIDE SEQUENCE [LARGE SCALE GENOMIC DNA]</scope>
    <source>
        <strain evidence="2 3">JCM16775</strain>
    </source>
</reference>
<accession>A0A510JEE4</accession>
<name>A0A510JEE4_9FUSO</name>
<evidence type="ECO:0000256" key="1">
    <source>
        <dbReference type="SAM" id="Phobius"/>
    </source>
</evidence>
<organism evidence="2 3">
    <name type="scientific">Leptotrichia hofstadii</name>
    <dbReference type="NCBI Taxonomy" id="157688"/>
    <lineage>
        <taxon>Bacteria</taxon>
        <taxon>Fusobacteriati</taxon>
        <taxon>Fusobacteriota</taxon>
        <taxon>Fusobacteriia</taxon>
        <taxon>Fusobacteriales</taxon>
        <taxon>Leptotrichiaceae</taxon>
        <taxon>Leptotrichia</taxon>
    </lineage>
</organism>
<keyword evidence="1" id="KW-1133">Transmembrane helix</keyword>
<keyword evidence="1" id="KW-0472">Membrane</keyword>
<dbReference type="AlphaFoldDB" id="A0A510JEE4"/>
<dbReference type="RefSeq" id="WP_026745283.1">
    <property type="nucleotide sequence ID" value="NZ_AP019823.1"/>
</dbReference>
<proteinExistence type="predicted"/>
<sequence>MSVILLIASFFINIAVILILFQIICYGTKKYIKERIKRNLELLDKLEEIEKDIDNKIDGLKIMIYDKYLDRCRVGMKKQREEDKGLRDKLVELENKYSK</sequence>